<dbReference type="SMART" id="SM00855">
    <property type="entry name" value="PGAM"/>
    <property type="match status" value="1"/>
</dbReference>
<accession>A0ABM6FHQ2</accession>
<name>A0ABM6FHQ2_9ACTN</name>
<dbReference type="InterPro" id="IPR029033">
    <property type="entry name" value="His_PPase_superfam"/>
</dbReference>
<dbReference type="InterPro" id="IPR050275">
    <property type="entry name" value="PGM_Phosphatase"/>
</dbReference>
<evidence type="ECO:0000313" key="2">
    <source>
        <dbReference type="Proteomes" id="UP000178666"/>
    </source>
</evidence>
<proteinExistence type="predicted"/>
<reference evidence="1 2" key="1">
    <citation type="journal article" date="2016" name="Plant Dis.">
        <title>Improved production of propionic acid using genome shuffling.</title>
        <authorList>
            <person name="Luna-Flores C.H."/>
            <person name="Palfreyman R.W."/>
            <person name="Kromer J.O."/>
            <person name="Nielsen L.K."/>
            <person name="Marcellin E."/>
        </authorList>
    </citation>
    <scope>NUCLEOTIDE SEQUENCE [LARGE SCALE GENOMIC DNA]</scope>
    <source>
        <strain evidence="1 2">F3E8</strain>
    </source>
</reference>
<gene>
    <name evidence="1" type="ORF">A8L58_01595</name>
</gene>
<sequence>MSAGMTQLILVRHGRTEFNAENRLQGQLDVPLSAEGVAQADRVAPVISWLRPQAIVCSPLSRAHQTAAAIGRACGVEPVDDARLKEIDVGEWSGLRAEDLFRDDPRYEAGMVSDSDFRRPGGETGTEVMDRIAGAIDAIATEHEGERVVVVSHGFALRTGMCRLLGGDYTASRAWGGLSNCSWSLMDRFGDAEMARRGLDRRWRLRAYNCTVPAKPQGPAGGEGEGQAPIVGV</sequence>
<dbReference type="CDD" id="cd07067">
    <property type="entry name" value="HP_PGM_like"/>
    <property type="match status" value="1"/>
</dbReference>
<organism evidence="1 2">
    <name type="scientific">Acidipropionibacterium acidipropionici</name>
    <dbReference type="NCBI Taxonomy" id="1748"/>
    <lineage>
        <taxon>Bacteria</taxon>
        <taxon>Bacillati</taxon>
        <taxon>Actinomycetota</taxon>
        <taxon>Actinomycetes</taxon>
        <taxon>Propionibacteriales</taxon>
        <taxon>Propionibacteriaceae</taxon>
        <taxon>Acidipropionibacterium</taxon>
    </lineage>
</organism>
<dbReference type="Pfam" id="PF00300">
    <property type="entry name" value="His_Phos_1"/>
    <property type="match status" value="1"/>
</dbReference>
<dbReference type="Gene3D" id="3.40.50.1240">
    <property type="entry name" value="Phosphoglycerate mutase-like"/>
    <property type="match status" value="1"/>
</dbReference>
<protein>
    <submittedName>
        <fullName evidence="1">Phosphoglycerate mutase</fullName>
    </submittedName>
</protein>
<keyword evidence="2" id="KW-1185">Reference proteome</keyword>
<dbReference type="PANTHER" id="PTHR48100">
    <property type="entry name" value="BROAD-SPECIFICITY PHOSPHATASE YOR283W-RELATED"/>
    <property type="match status" value="1"/>
</dbReference>
<dbReference type="PANTHER" id="PTHR48100:SF62">
    <property type="entry name" value="GLUCOSYL-3-PHOSPHOGLYCERATE PHOSPHATASE"/>
    <property type="match status" value="1"/>
</dbReference>
<dbReference type="Proteomes" id="UP000178666">
    <property type="component" value="Chromosome"/>
</dbReference>
<evidence type="ECO:0000313" key="1">
    <source>
        <dbReference type="EMBL" id="AOZ45622.1"/>
    </source>
</evidence>
<dbReference type="SUPFAM" id="SSF53254">
    <property type="entry name" value="Phosphoglycerate mutase-like"/>
    <property type="match status" value="1"/>
</dbReference>
<dbReference type="EMBL" id="CP015970">
    <property type="protein sequence ID" value="AOZ45622.1"/>
    <property type="molecule type" value="Genomic_DNA"/>
</dbReference>
<dbReference type="InterPro" id="IPR013078">
    <property type="entry name" value="His_Pase_superF_clade-1"/>
</dbReference>